<evidence type="ECO:0000313" key="1">
    <source>
        <dbReference type="EMBL" id="MEX5284779.1"/>
    </source>
</evidence>
<proteinExistence type="predicted"/>
<name>A0ABV3X405_9FIRM</name>
<dbReference type="RefSeq" id="WP_368846503.1">
    <property type="nucleotide sequence ID" value="NZ_CP194411.1"/>
</dbReference>
<protein>
    <submittedName>
        <fullName evidence="1">Uncharacterized protein</fullName>
    </submittedName>
</protein>
<comment type="caution">
    <text evidence="1">The sequence shown here is derived from an EMBL/GenBank/DDBJ whole genome shotgun (WGS) entry which is preliminary data.</text>
</comment>
<sequence>MGIFSALGIPTSKLDLFLRSVEVSSYLPGRIRLHSKMLVGSPQVEKELLTYLRSYSELSEVETSTVTGSILIKYTPQLLHTNEELTRAEAYIKECAKKRT</sequence>
<gene>
    <name evidence="1" type="ORF">QCO44_03860</name>
</gene>
<reference evidence="1 2" key="1">
    <citation type="submission" date="2023-04" db="EMBL/GenBank/DDBJ databases">
        <title>Genome Sequence of Selenomonas sputigena ATCC 33150.</title>
        <authorList>
            <person name="Miller D.P."/>
            <person name="Anvari S."/>
            <person name="Polson S.W."/>
            <person name="Macdonald M."/>
            <person name="Mcdowell J.V."/>
        </authorList>
    </citation>
    <scope>NUCLEOTIDE SEQUENCE [LARGE SCALE GENOMIC DNA]</scope>
    <source>
        <strain evidence="1 2">ATCC 33150</strain>
    </source>
</reference>
<keyword evidence="2" id="KW-1185">Reference proteome</keyword>
<organism evidence="1 2">
    <name type="scientific">Selenomonas sputigena</name>
    <dbReference type="NCBI Taxonomy" id="69823"/>
    <lineage>
        <taxon>Bacteria</taxon>
        <taxon>Bacillati</taxon>
        <taxon>Bacillota</taxon>
        <taxon>Negativicutes</taxon>
        <taxon>Selenomonadales</taxon>
        <taxon>Selenomonadaceae</taxon>
        <taxon>Selenomonas</taxon>
    </lineage>
</organism>
<dbReference type="Pfam" id="PF19991">
    <property type="entry name" value="HMA_2"/>
    <property type="match status" value="1"/>
</dbReference>
<dbReference type="Proteomes" id="UP001559623">
    <property type="component" value="Unassembled WGS sequence"/>
</dbReference>
<accession>A0ABV3X405</accession>
<dbReference type="EMBL" id="JARVLH010000002">
    <property type="protein sequence ID" value="MEX5284779.1"/>
    <property type="molecule type" value="Genomic_DNA"/>
</dbReference>
<evidence type="ECO:0000313" key="2">
    <source>
        <dbReference type="Proteomes" id="UP001559623"/>
    </source>
</evidence>